<evidence type="ECO:0000256" key="9">
    <source>
        <dbReference type="SAM" id="MobiDB-lite"/>
    </source>
</evidence>
<dbReference type="InterPro" id="IPR043519">
    <property type="entry name" value="NT_sf"/>
</dbReference>
<keyword evidence="2 7" id="KW-0548">Nucleotidyltransferase</keyword>
<dbReference type="Pfam" id="PF08335">
    <property type="entry name" value="GlnD_UR_UTase"/>
    <property type="match status" value="1"/>
</dbReference>
<sequence length="943" mass="105441">MTDPSLLIPPQDVSESPVSDPAMTDPSASRFVLDDGAASRNALQHALEQAVAECDGADAIRQAIIKTLVAEQEARRAEIAAALAEAPLCGPQAARAYSRLTDVIVSAALDSALRWLHPRPNPTEGERIAVLAVGGFGRAEMAPFSDVDLLFLTPYKQTAWGESLIEAVLYILWDLRLKVGQSVRTVDQCLRLGRDDMTIRTTLLERRHIWGDSDLSAELDQRIWNDLFRDTGPEFVEAKLAEREARHERNGGTRYLVEPNVKESKGGLRDLQTLFWIEKYLYDVEDPKVLVEKGVFTEDEFAIFSAAESFLWSVRCHLHLTANRATEHLSFDMQVEVAAAMGFVDADGQRGVERFMQVYFLHARSVGELSRIFLVSLEAKHIKAKPGFGQAIRNIFGRERDRTPEGFVLADGRLNVEDEEKFLSDPVNLLRLFQIGLEAETLIHPAALRMATANLDLLEQVREDDRANRIFLDILLGNTNPERGLRRMNETGVLGAFIPEFGRIVAMMQFNMYHSYTVDEHTITCISVMSRIERGKLVDELPYATEVMAKGLNRRVLYVAMLLHDIGKGRPEDHSIIGAELAAEICPRLGLNEADTDLVVWLVRHHLLMSDTAQKRDISDPRTVSDFAKIVGSQERLKLLLVLTVCDIRGVGPNTWNNWKAVLLRQLFSATQDYLTDGIDSPTRHQREEEAKEALSAALSDMSAEARAAELDRHYTPYWLGLQTESHVGVARMIANVKDDAIESEFVEEPSRDATRVTFVNADHPGVFARLAGALALVGANVVDARTYTTSDGYAISVFWIQDIEGSPYESARLQRLRATVTKTLMGEVVARTALDPKDKIKRREREFIVPTNISFDNAGSDLFTIIEVDTRDRPGLLHDLTRALASVNVNIFSAIIATYGEQAVDTFYVKDLFGMKLNSPNKQRQIENAVHAAVMRRPEGTR</sequence>
<dbReference type="PANTHER" id="PTHR47320:SF1">
    <property type="entry name" value="BIFUNCTIONAL URIDYLYLTRANSFERASE_URIDYLYL-REMOVING ENZYME"/>
    <property type="match status" value="1"/>
</dbReference>
<feature type="region of interest" description="Uridylyltransferase" evidence="7">
    <location>
        <begin position="1"/>
        <end position="395"/>
    </location>
</feature>
<proteinExistence type="inferred from homology"/>
<feature type="region of interest" description="Disordered" evidence="9">
    <location>
        <begin position="1"/>
        <end position="25"/>
    </location>
</feature>
<comment type="similarity">
    <text evidence="7">Belongs to the GlnD family.</text>
</comment>
<evidence type="ECO:0000256" key="4">
    <source>
        <dbReference type="ARBA" id="ARBA00022801"/>
    </source>
</evidence>
<dbReference type="Pfam" id="PF03710">
    <property type="entry name" value="GlnE"/>
    <property type="match status" value="1"/>
</dbReference>
<keyword evidence="4 7" id="KW-0378">Hydrolase</keyword>
<comment type="domain">
    <text evidence="7">Has four distinct domains: an N-terminal nucleotidyltransferase (NT) domain responsible for UTase activity, a central HD domain that encodes UR activity, and two C-terminal ACT domains that seem to have a role in glutamine sensing.</text>
</comment>
<gene>
    <name evidence="7 12" type="primary">glnD</name>
    <name evidence="12" type="ORF">POI8812_03103</name>
</gene>
<keyword evidence="1 7" id="KW-0808">Transferase</keyword>
<dbReference type="CDD" id="cd05401">
    <property type="entry name" value="NT_GlnE_GlnD_like"/>
    <property type="match status" value="1"/>
</dbReference>
<dbReference type="PIRSF" id="PIRSF006288">
    <property type="entry name" value="PII_uridyltransf"/>
    <property type="match status" value="1"/>
</dbReference>
<dbReference type="InterPro" id="IPR010043">
    <property type="entry name" value="UTase/UR"/>
</dbReference>
<comment type="catalytic activity">
    <reaction evidence="7">
        <text>[protein-PII]-uridylyl-L-tyrosine + H2O = [protein-PII]-L-tyrosine + UMP + H(+)</text>
        <dbReference type="Rhea" id="RHEA:48600"/>
        <dbReference type="Rhea" id="RHEA-COMP:12147"/>
        <dbReference type="Rhea" id="RHEA-COMP:12148"/>
        <dbReference type="ChEBI" id="CHEBI:15377"/>
        <dbReference type="ChEBI" id="CHEBI:15378"/>
        <dbReference type="ChEBI" id="CHEBI:46858"/>
        <dbReference type="ChEBI" id="CHEBI:57865"/>
        <dbReference type="ChEBI" id="CHEBI:90602"/>
    </reaction>
</comment>
<dbReference type="Pfam" id="PF01842">
    <property type="entry name" value="ACT"/>
    <property type="match status" value="1"/>
</dbReference>
<feature type="coiled-coil region" evidence="8">
    <location>
        <begin position="685"/>
        <end position="712"/>
    </location>
</feature>
<evidence type="ECO:0000256" key="1">
    <source>
        <dbReference type="ARBA" id="ARBA00022679"/>
    </source>
</evidence>
<dbReference type="InterPro" id="IPR006674">
    <property type="entry name" value="HD_domain"/>
</dbReference>
<keyword evidence="13" id="KW-1185">Reference proteome</keyword>
<dbReference type="InterPro" id="IPR005190">
    <property type="entry name" value="GlnE_rpt_dom"/>
</dbReference>
<comment type="activity regulation">
    <text evidence="7">Uridylyltransferase (UTase) activity is inhibited by glutamine, while glutamine activates uridylyl-removing (UR) activity.</text>
</comment>
<evidence type="ECO:0000259" key="10">
    <source>
        <dbReference type="PROSITE" id="PS51671"/>
    </source>
</evidence>
<evidence type="ECO:0000256" key="3">
    <source>
        <dbReference type="ARBA" id="ARBA00022737"/>
    </source>
</evidence>
<dbReference type="PANTHER" id="PTHR47320">
    <property type="entry name" value="BIFUNCTIONAL URIDYLYLTRANSFERASE/URIDYLYL-REMOVING ENZYME"/>
    <property type="match status" value="1"/>
</dbReference>
<feature type="domain" description="ACT" evidence="10">
    <location>
        <begin position="756"/>
        <end position="832"/>
    </location>
</feature>
<dbReference type="SUPFAM" id="SSF81301">
    <property type="entry name" value="Nucleotidyltransferase"/>
    <property type="match status" value="1"/>
</dbReference>
<dbReference type="Gene3D" id="3.30.460.10">
    <property type="entry name" value="Beta Polymerase, domain 2"/>
    <property type="match status" value="1"/>
</dbReference>
<dbReference type="InterPro" id="IPR002912">
    <property type="entry name" value="ACT_dom"/>
</dbReference>
<dbReference type="CDD" id="cd04900">
    <property type="entry name" value="ACT_UUR-like_1"/>
    <property type="match status" value="1"/>
</dbReference>
<comment type="caution">
    <text evidence="7">Lacks conserved residue(s) required for the propagation of feature annotation.</text>
</comment>
<keyword evidence="5 7" id="KW-0460">Magnesium</keyword>
<dbReference type="PROSITE" id="PS51831">
    <property type="entry name" value="HD"/>
    <property type="match status" value="1"/>
</dbReference>
<evidence type="ECO:0000256" key="6">
    <source>
        <dbReference type="ARBA" id="ARBA00023268"/>
    </source>
</evidence>
<dbReference type="GO" id="GO:0006808">
    <property type="term" value="P:regulation of nitrogen utilization"/>
    <property type="evidence" value="ECO:0007669"/>
    <property type="project" value="UniProtKB-UniRule"/>
</dbReference>
<keyword evidence="6 7" id="KW-0511">Multifunctional enzyme</keyword>
<evidence type="ECO:0000256" key="8">
    <source>
        <dbReference type="SAM" id="Coils"/>
    </source>
</evidence>
<dbReference type="SUPFAM" id="SSF81891">
    <property type="entry name" value="Poly A polymerase C-terminal region-like"/>
    <property type="match status" value="1"/>
</dbReference>
<dbReference type="SUPFAM" id="SSF55021">
    <property type="entry name" value="ACT-like"/>
    <property type="match status" value="2"/>
</dbReference>
<keyword evidence="8" id="KW-0175">Coiled coil</keyword>
<dbReference type="AlphaFoldDB" id="A0A2R8AFB6"/>
<dbReference type="GO" id="GO:0008773">
    <property type="term" value="F:[protein-PII] uridylyltransferase activity"/>
    <property type="evidence" value="ECO:0007669"/>
    <property type="project" value="UniProtKB-UniRule"/>
</dbReference>
<comment type="catalytic activity">
    <reaction evidence="7">
        <text>[protein-PII]-L-tyrosine + UTP = [protein-PII]-uridylyl-L-tyrosine + diphosphate</text>
        <dbReference type="Rhea" id="RHEA:13673"/>
        <dbReference type="Rhea" id="RHEA-COMP:12147"/>
        <dbReference type="Rhea" id="RHEA-COMP:12148"/>
        <dbReference type="ChEBI" id="CHEBI:33019"/>
        <dbReference type="ChEBI" id="CHEBI:46398"/>
        <dbReference type="ChEBI" id="CHEBI:46858"/>
        <dbReference type="ChEBI" id="CHEBI:90602"/>
        <dbReference type="EC" id="2.7.7.59"/>
    </reaction>
</comment>
<dbReference type="HAMAP" id="MF_00277">
    <property type="entry name" value="PII_uridylyl_transf"/>
    <property type="match status" value="1"/>
</dbReference>
<protein>
    <recommendedName>
        <fullName evidence="7">Bifunctional uridylyltransferase/uridylyl-removing enzyme</fullName>
        <shortName evidence="7">UTase/UR</shortName>
    </recommendedName>
    <alternativeName>
        <fullName evidence="7">Bifunctional [protein-PII] modification enzyme</fullName>
    </alternativeName>
    <alternativeName>
        <fullName evidence="7">Bifunctional nitrogen sensor protein</fullName>
    </alternativeName>
    <domain>
        <recommendedName>
            <fullName evidence="7">[Protein-PII] uridylyltransferase</fullName>
            <shortName evidence="7">PII uridylyltransferase</shortName>
            <shortName evidence="7">UTase</shortName>
            <ecNumber evidence="7">2.7.7.59</ecNumber>
        </recommendedName>
    </domain>
    <domain>
        <recommendedName>
            <fullName evidence="7">[Protein-PII]-UMP uridylyl-removing enzyme</fullName>
            <shortName evidence="7">UR</shortName>
            <ecNumber evidence="7">3.1.4.-</ecNumber>
        </recommendedName>
    </domain>
</protein>
<evidence type="ECO:0000313" key="13">
    <source>
        <dbReference type="Proteomes" id="UP000244932"/>
    </source>
</evidence>
<dbReference type="SMART" id="SM00471">
    <property type="entry name" value="HDc"/>
    <property type="match status" value="1"/>
</dbReference>
<dbReference type="GO" id="GO:0008882">
    <property type="term" value="F:[glutamate-ammonia-ligase] adenylyltransferase activity"/>
    <property type="evidence" value="ECO:0007669"/>
    <property type="project" value="InterPro"/>
</dbReference>
<reference evidence="12 13" key="1">
    <citation type="submission" date="2018-03" db="EMBL/GenBank/DDBJ databases">
        <authorList>
            <person name="Keele B.F."/>
        </authorList>
    </citation>
    <scope>NUCLEOTIDE SEQUENCE [LARGE SCALE GENOMIC DNA]</scope>
    <source>
        <strain evidence="12 13">CeCT 8812</strain>
    </source>
</reference>
<dbReference type="Pfam" id="PF01966">
    <property type="entry name" value="HD"/>
    <property type="match status" value="1"/>
</dbReference>
<comment type="cofactor">
    <cofactor evidence="7">
        <name>Mg(2+)</name>
        <dbReference type="ChEBI" id="CHEBI:18420"/>
    </cofactor>
</comment>
<evidence type="ECO:0000256" key="2">
    <source>
        <dbReference type="ARBA" id="ARBA00022695"/>
    </source>
</evidence>
<comment type="function">
    <text evidence="7">Modifies, by uridylylation and deuridylylation, the PII regulatory proteins (GlnB and homologs), in response to the nitrogen status of the cell that GlnD senses through the glutamine level. Under low glutamine levels, catalyzes the conversion of the PII proteins and UTP to PII-UMP and PPi, while under higher glutamine levels, GlnD hydrolyzes PII-UMP to PII and UMP (deuridylylation). Thus, controls uridylylation state and activity of the PII proteins, and plays an important role in the regulation of nitrogen metabolism.</text>
</comment>
<dbReference type="InterPro" id="IPR013546">
    <property type="entry name" value="PII_UdlTrfase/GS_AdlTrfase"/>
</dbReference>
<organism evidence="12 13">
    <name type="scientific">Pontivivens insulae</name>
    <dbReference type="NCBI Taxonomy" id="1639689"/>
    <lineage>
        <taxon>Bacteria</taxon>
        <taxon>Pseudomonadati</taxon>
        <taxon>Pseudomonadota</taxon>
        <taxon>Alphaproteobacteria</taxon>
        <taxon>Rhodobacterales</taxon>
        <taxon>Paracoccaceae</taxon>
        <taxon>Pontivivens</taxon>
    </lineage>
</organism>
<dbReference type="CDD" id="cd04899">
    <property type="entry name" value="ACT_ACR-UUR-like_2"/>
    <property type="match status" value="1"/>
</dbReference>
<evidence type="ECO:0000256" key="7">
    <source>
        <dbReference type="HAMAP-Rule" id="MF_00277"/>
    </source>
</evidence>
<dbReference type="EC" id="2.7.7.59" evidence="7"/>
<evidence type="ECO:0000259" key="11">
    <source>
        <dbReference type="PROSITE" id="PS51831"/>
    </source>
</evidence>
<dbReference type="CDD" id="cd00077">
    <property type="entry name" value="HDc"/>
    <property type="match status" value="1"/>
</dbReference>
<dbReference type="NCBIfam" id="NF003467">
    <property type="entry name" value="PRK05092.1"/>
    <property type="match status" value="1"/>
</dbReference>
<name>A0A2R8AFB6_9RHOB</name>
<evidence type="ECO:0000313" key="12">
    <source>
        <dbReference type="EMBL" id="SPF30760.1"/>
    </source>
</evidence>
<dbReference type="Proteomes" id="UP000244932">
    <property type="component" value="Unassembled WGS sequence"/>
</dbReference>
<feature type="domain" description="ACT" evidence="10">
    <location>
        <begin position="866"/>
        <end position="943"/>
    </location>
</feature>
<dbReference type="PROSITE" id="PS51671">
    <property type="entry name" value="ACT"/>
    <property type="match status" value="2"/>
</dbReference>
<dbReference type="GO" id="GO:0008081">
    <property type="term" value="F:phosphoric diester hydrolase activity"/>
    <property type="evidence" value="ECO:0007669"/>
    <property type="project" value="UniProtKB-UniRule"/>
</dbReference>
<dbReference type="EC" id="3.1.4.-" evidence="7"/>
<dbReference type="Gene3D" id="3.30.70.260">
    <property type="match status" value="2"/>
</dbReference>
<dbReference type="InterPro" id="IPR003607">
    <property type="entry name" value="HD/PDEase_dom"/>
</dbReference>
<dbReference type="InterPro" id="IPR045865">
    <property type="entry name" value="ACT-like_dom_sf"/>
</dbReference>
<accession>A0A2R8AFB6</accession>
<keyword evidence="3" id="KW-0677">Repeat</keyword>
<dbReference type="Gene3D" id="1.10.3090.10">
    <property type="entry name" value="cca-adding enzyme, domain 2"/>
    <property type="match status" value="1"/>
</dbReference>
<dbReference type="NCBIfam" id="TIGR01693">
    <property type="entry name" value="UTase_glnD"/>
    <property type="match status" value="1"/>
</dbReference>
<dbReference type="EMBL" id="OMKW01000004">
    <property type="protein sequence ID" value="SPF30760.1"/>
    <property type="molecule type" value="Genomic_DNA"/>
</dbReference>
<feature type="domain" description="HD" evidence="11">
    <location>
        <begin position="518"/>
        <end position="640"/>
    </location>
</feature>
<evidence type="ECO:0000256" key="5">
    <source>
        <dbReference type="ARBA" id="ARBA00022842"/>
    </source>
</evidence>
<dbReference type="SUPFAM" id="SSF81593">
    <property type="entry name" value="Nucleotidyltransferase substrate binding subunit/domain"/>
    <property type="match status" value="1"/>
</dbReference>